<name>A0ABU5ASF9_9HYPH</name>
<evidence type="ECO:0000313" key="3">
    <source>
        <dbReference type="Proteomes" id="UP001276564"/>
    </source>
</evidence>
<evidence type="ECO:0000313" key="2">
    <source>
        <dbReference type="EMBL" id="MDX8540220.1"/>
    </source>
</evidence>
<organism evidence="2 3">
    <name type="scientific">Mesorhizobium abyssinicae</name>
    <dbReference type="NCBI Taxonomy" id="1209958"/>
    <lineage>
        <taxon>Bacteria</taxon>
        <taxon>Pseudomonadati</taxon>
        <taxon>Pseudomonadota</taxon>
        <taxon>Alphaproteobacteria</taxon>
        <taxon>Hyphomicrobiales</taxon>
        <taxon>Phyllobacteriaceae</taxon>
        <taxon>Mesorhizobium</taxon>
    </lineage>
</organism>
<feature type="signal peptide" evidence="1">
    <location>
        <begin position="1"/>
        <end position="25"/>
    </location>
</feature>
<sequence length="132" mass="14801">MNLKNRSRIFWGAAVLLLISTAASAEEWWKDSFAAEGSAPCDNNDTIVTFTDKAVEMWEVGCSLEKVQKIGGLDAIILDMTCSDGETTEKRRELLLKLEDNKVMRYPRQEVLQRCSELKAQPGPDPKVETAH</sequence>
<dbReference type="RefSeq" id="WP_245478227.1">
    <property type="nucleotide sequence ID" value="NZ_JAVIIP010000012.1"/>
</dbReference>
<evidence type="ECO:0008006" key="4">
    <source>
        <dbReference type="Google" id="ProtNLM"/>
    </source>
</evidence>
<accession>A0ABU5ASF9</accession>
<comment type="caution">
    <text evidence="2">The sequence shown here is derived from an EMBL/GenBank/DDBJ whole genome shotgun (WGS) entry which is preliminary data.</text>
</comment>
<proteinExistence type="predicted"/>
<dbReference type="Proteomes" id="UP001276564">
    <property type="component" value="Unassembled WGS sequence"/>
</dbReference>
<keyword evidence="1" id="KW-0732">Signal</keyword>
<dbReference type="EMBL" id="JAVIIP010000012">
    <property type="protein sequence ID" value="MDX8540220.1"/>
    <property type="molecule type" value="Genomic_DNA"/>
</dbReference>
<protein>
    <recommendedName>
        <fullName evidence="4">Secreted protein</fullName>
    </recommendedName>
</protein>
<evidence type="ECO:0000256" key="1">
    <source>
        <dbReference type="SAM" id="SignalP"/>
    </source>
</evidence>
<gene>
    <name evidence="2" type="ORF">RFM23_21610</name>
</gene>
<feature type="chain" id="PRO_5047416041" description="Secreted protein" evidence="1">
    <location>
        <begin position="26"/>
        <end position="132"/>
    </location>
</feature>
<reference evidence="2 3" key="1">
    <citation type="submission" date="2023-08" db="EMBL/GenBank/DDBJ databases">
        <title>Implementing the SeqCode for naming new Mesorhizobium species isolated from Vachellia karroo root nodules.</title>
        <authorList>
            <person name="Van Lill M."/>
        </authorList>
    </citation>
    <scope>NUCLEOTIDE SEQUENCE [LARGE SCALE GENOMIC DNA]</scope>
    <source>
        <strain evidence="2 3">VK4B</strain>
    </source>
</reference>
<keyword evidence="3" id="KW-1185">Reference proteome</keyword>